<dbReference type="Gene3D" id="1.20.1740.10">
    <property type="entry name" value="Amino acid/polyamine transporter I"/>
    <property type="match status" value="1"/>
</dbReference>
<gene>
    <name evidence="6" type="ORF">SMAX5B_010545</name>
</gene>
<evidence type="ECO:0000313" key="6">
    <source>
        <dbReference type="EMBL" id="AWO98198.1"/>
    </source>
</evidence>
<evidence type="ECO:0000256" key="2">
    <source>
        <dbReference type="ARBA" id="ARBA00022692"/>
    </source>
</evidence>
<organism evidence="6 7">
    <name type="scientific">Scophthalmus maximus</name>
    <name type="common">Turbot</name>
    <name type="synonym">Psetta maxima</name>
    <dbReference type="NCBI Taxonomy" id="52904"/>
    <lineage>
        <taxon>Eukaryota</taxon>
        <taxon>Metazoa</taxon>
        <taxon>Chordata</taxon>
        <taxon>Craniata</taxon>
        <taxon>Vertebrata</taxon>
        <taxon>Euteleostomi</taxon>
        <taxon>Actinopterygii</taxon>
        <taxon>Neopterygii</taxon>
        <taxon>Teleostei</taxon>
        <taxon>Neoteleostei</taxon>
        <taxon>Acanthomorphata</taxon>
        <taxon>Carangaria</taxon>
        <taxon>Pleuronectiformes</taxon>
        <taxon>Pleuronectoidei</taxon>
        <taxon>Scophthalmidae</taxon>
        <taxon>Scophthalmus</taxon>
    </lineage>
</organism>
<dbReference type="GO" id="GO:0015179">
    <property type="term" value="F:L-amino acid transmembrane transporter activity"/>
    <property type="evidence" value="ECO:0007669"/>
    <property type="project" value="TreeGrafter"/>
</dbReference>
<dbReference type="InterPro" id="IPR002293">
    <property type="entry name" value="AA/rel_permease1"/>
</dbReference>
<proteinExistence type="predicted"/>
<keyword evidence="7" id="KW-1185">Reference proteome</keyword>
<evidence type="ECO:0000256" key="4">
    <source>
        <dbReference type="ARBA" id="ARBA00023136"/>
    </source>
</evidence>
<protein>
    <submittedName>
        <fullName evidence="6">Putative cystine/glutamate transporter-like</fullName>
    </submittedName>
</protein>
<keyword evidence="4 5" id="KW-0472">Membrane</keyword>
<sequence>MSFIIGTVVGSGIFIAPKGVLLNSGSVGLSLLVWALCGVLSLCGALCFAELGTTFTKSGGQYIYLLETLGPLPAFVCLWADFFFIHVPVNRSKIINLQMQPETFEESKADAKKPKQGDAFWFIFEKYLPNEVKMTGCSVAFVLLWCIYAEKDSPPALKPIRHIALIINKRLCITTARYQATIFPITGLNLYWGSQQGFPPANILPCTVSFLTSESDRWNHTTRQKSLQNGRSRCALVCGRGMLTSSAVADEAKLTSMQWPGQGCRGDEKPPSCSLCSCLYKTLTPRYPDEKGLCQAAQECKCTRTQTERRWDVSSL</sequence>
<name>A0A2U9B347_SCOMX</name>
<evidence type="ECO:0000256" key="1">
    <source>
        <dbReference type="ARBA" id="ARBA00004141"/>
    </source>
</evidence>
<dbReference type="Pfam" id="PF13520">
    <property type="entry name" value="AA_permease_2"/>
    <property type="match status" value="1"/>
</dbReference>
<evidence type="ECO:0000256" key="5">
    <source>
        <dbReference type="SAM" id="Phobius"/>
    </source>
</evidence>
<evidence type="ECO:0000313" key="7">
    <source>
        <dbReference type="Proteomes" id="UP000246464"/>
    </source>
</evidence>
<dbReference type="PANTHER" id="PTHR11785:SF246">
    <property type="entry name" value="CYSTINE_GLUTAMATE TRANSPORTER"/>
    <property type="match status" value="1"/>
</dbReference>
<dbReference type="EMBL" id="CP026244">
    <property type="protein sequence ID" value="AWO98198.1"/>
    <property type="molecule type" value="Genomic_DNA"/>
</dbReference>
<dbReference type="PANTHER" id="PTHR11785">
    <property type="entry name" value="AMINO ACID TRANSPORTER"/>
    <property type="match status" value="1"/>
</dbReference>
<evidence type="ECO:0000256" key="3">
    <source>
        <dbReference type="ARBA" id="ARBA00022989"/>
    </source>
</evidence>
<dbReference type="AlphaFoldDB" id="A0A2U9B347"/>
<accession>A0A2U9B347</accession>
<dbReference type="GO" id="GO:0016020">
    <property type="term" value="C:membrane"/>
    <property type="evidence" value="ECO:0007669"/>
    <property type="project" value="UniProtKB-SubCell"/>
</dbReference>
<comment type="subcellular location">
    <subcellularLocation>
        <location evidence="1">Membrane</location>
        <topology evidence="1">Multi-pass membrane protein</topology>
    </subcellularLocation>
</comment>
<dbReference type="Proteomes" id="UP000246464">
    <property type="component" value="Chromosome 2"/>
</dbReference>
<keyword evidence="3 5" id="KW-1133">Transmembrane helix</keyword>
<feature type="transmembrane region" description="Helical" evidence="5">
    <location>
        <begin position="63"/>
        <end position="85"/>
    </location>
</feature>
<keyword evidence="2 5" id="KW-0812">Transmembrane</keyword>
<feature type="transmembrane region" description="Helical" evidence="5">
    <location>
        <begin position="31"/>
        <end position="51"/>
    </location>
</feature>
<dbReference type="InterPro" id="IPR050598">
    <property type="entry name" value="AminoAcid_Transporter"/>
</dbReference>
<reference evidence="6 7" key="1">
    <citation type="submission" date="2017-12" db="EMBL/GenBank/DDBJ databases">
        <title>Integrating genomic resources of turbot (Scophthalmus maximus) in depth evaluation of genetic and physical mapping variation across individuals.</title>
        <authorList>
            <person name="Martinez P."/>
        </authorList>
    </citation>
    <scope>NUCLEOTIDE SEQUENCE [LARGE SCALE GENOMIC DNA]</scope>
</reference>